<feature type="region of interest" description="Disordered" evidence="1">
    <location>
        <begin position="79"/>
        <end position="108"/>
    </location>
</feature>
<dbReference type="PANTHER" id="PTHR28136:SF1">
    <property type="entry name" value="NUCLEUS EXPORT PROTEIN BRL1"/>
    <property type="match status" value="1"/>
</dbReference>
<reference evidence="4 5" key="1">
    <citation type="submission" date="2019-07" db="EMBL/GenBank/DDBJ databases">
        <title>Genome assembly of two rare yeast pathogens: Diutina rugosa and Trichomonascus ciferrii.</title>
        <authorList>
            <person name="Mixao V."/>
            <person name="Saus E."/>
            <person name="Hansen A."/>
            <person name="Lass-Flor C."/>
            <person name="Gabaldon T."/>
        </authorList>
    </citation>
    <scope>NUCLEOTIDE SEQUENCE [LARGE SCALE GENOMIC DNA]</scope>
    <source>
        <strain evidence="4 5">CBS 613</strain>
    </source>
</reference>
<name>A0A642UNB5_DIURU</name>
<protein>
    <recommendedName>
        <fullName evidence="3">Brl1/Brr6 domain-containing protein</fullName>
    </recommendedName>
</protein>
<dbReference type="OrthoDB" id="5961at2759"/>
<gene>
    <name evidence="4" type="ORF">DIURU_003556</name>
</gene>
<dbReference type="GO" id="GO:0031965">
    <property type="term" value="C:nuclear membrane"/>
    <property type="evidence" value="ECO:0007669"/>
    <property type="project" value="InterPro"/>
</dbReference>
<keyword evidence="2" id="KW-1133">Transmembrane helix</keyword>
<evidence type="ECO:0000313" key="5">
    <source>
        <dbReference type="Proteomes" id="UP000449547"/>
    </source>
</evidence>
<keyword evidence="2" id="KW-0812">Transmembrane</keyword>
<evidence type="ECO:0000256" key="2">
    <source>
        <dbReference type="SAM" id="Phobius"/>
    </source>
</evidence>
<feature type="transmembrane region" description="Helical" evidence="2">
    <location>
        <begin position="120"/>
        <end position="143"/>
    </location>
</feature>
<dbReference type="GO" id="GO:0055088">
    <property type="term" value="P:lipid homeostasis"/>
    <property type="evidence" value="ECO:0007669"/>
    <property type="project" value="InterPro"/>
</dbReference>
<dbReference type="InterPro" id="IPR040202">
    <property type="entry name" value="Brl1/Brr6"/>
</dbReference>
<organism evidence="4 5">
    <name type="scientific">Diutina rugosa</name>
    <name type="common">Yeast</name>
    <name type="synonym">Candida rugosa</name>
    <dbReference type="NCBI Taxonomy" id="5481"/>
    <lineage>
        <taxon>Eukaryota</taxon>
        <taxon>Fungi</taxon>
        <taxon>Dikarya</taxon>
        <taxon>Ascomycota</taxon>
        <taxon>Saccharomycotina</taxon>
        <taxon>Pichiomycetes</taxon>
        <taxon>Debaryomycetaceae</taxon>
        <taxon>Diutina</taxon>
    </lineage>
</organism>
<feature type="compositionally biased region" description="Polar residues" evidence="1">
    <location>
        <begin position="1"/>
        <end position="26"/>
    </location>
</feature>
<dbReference type="PANTHER" id="PTHR28136">
    <property type="entry name" value="NUCLEUS EXPORT PROTEIN BRR6"/>
    <property type="match status" value="1"/>
</dbReference>
<feature type="transmembrane region" description="Helical" evidence="2">
    <location>
        <begin position="234"/>
        <end position="253"/>
    </location>
</feature>
<proteinExistence type="predicted"/>
<dbReference type="Pfam" id="PF10104">
    <property type="entry name" value="Brr6_like_C_C"/>
    <property type="match status" value="1"/>
</dbReference>
<evidence type="ECO:0000256" key="1">
    <source>
        <dbReference type="SAM" id="MobiDB-lite"/>
    </source>
</evidence>
<dbReference type="AlphaFoldDB" id="A0A642UNB5"/>
<dbReference type="VEuPathDB" id="FungiDB:DIURU_003556"/>
<dbReference type="Proteomes" id="UP000449547">
    <property type="component" value="Unassembled WGS sequence"/>
</dbReference>
<dbReference type="EMBL" id="SWFT01000105">
    <property type="protein sequence ID" value="KAA8901186.1"/>
    <property type="molecule type" value="Genomic_DNA"/>
</dbReference>
<dbReference type="RefSeq" id="XP_034011809.1">
    <property type="nucleotide sequence ID" value="XM_034156331.1"/>
</dbReference>
<comment type="caution">
    <text evidence="4">The sequence shown here is derived from an EMBL/GenBank/DDBJ whole genome shotgun (WGS) entry which is preliminary data.</text>
</comment>
<evidence type="ECO:0000259" key="3">
    <source>
        <dbReference type="SMART" id="SM01042"/>
    </source>
</evidence>
<keyword evidence="2" id="KW-0472">Membrane</keyword>
<keyword evidence="5" id="KW-1185">Reference proteome</keyword>
<dbReference type="SMART" id="SM01042">
    <property type="entry name" value="Brr6_like_C_C"/>
    <property type="match status" value="1"/>
</dbReference>
<dbReference type="OMA" id="HISYKTM"/>
<dbReference type="GO" id="GO:0006998">
    <property type="term" value="P:nuclear envelope organization"/>
    <property type="evidence" value="ECO:0007669"/>
    <property type="project" value="InterPro"/>
</dbReference>
<dbReference type="GeneID" id="54782207"/>
<sequence>MNISFDQNEIRSESTPVKGSPLNESSSHTEDEPVASEELDEEFTTIIQHNPTLAYARHNGSELNPVSCARVLCSPPPGLVPRHQRPAKPAQSSSVPSPPPSPPTQTHLPIWGLSDPRLPYLVTLWVQVILNIIIVSVTLYWVWKLVSTIADDVQHKRQQQIAELFRRKVVCTRHYEENLCGTADMPDIIADKCAKWQQCMKNDPYHDIIGLSSTVAQTLADIVNSFANPLSVKALIVMLIIVAGAIAVMNFAFSSFRRSLKPDMALVKSSN</sequence>
<feature type="compositionally biased region" description="Acidic residues" evidence="1">
    <location>
        <begin position="32"/>
        <end position="42"/>
    </location>
</feature>
<dbReference type="InterPro" id="IPR018767">
    <property type="entry name" value="Brl1/Brr6_dom"/>
</dbReference>
<feature type="domain" description="Brl1/Brr6" evidence="3">
    <location>
        <begin position="122"/>
        <end position="257"/>
    </location>
</feature>
<feature type="region of interest" description="Disordered" evidence="1">
    <location>
        <begin position="1"/>
        <end position="42"/>
    </location>
</feature>
<evidence type="ECO:0000313" key="4">
    <source>
        <dbReference type="EMBL" id="KAA8901186.1"/>
    </source>
</evidence>
<accession>A0A642UNB5</accession>